<dbReference type="Gene3D" id="3.10.50.30">
    <property type="entry name" value="Transcription elongation factor, GreA/GreB, C-terminal domain"/>
    <property type="match status" value="1"/>
</dbReference>
<name>A0A1X1W4W9_MYCIR</name>
<evidence type="ECO:0000313" key="2">
    <source>
        <dbReference type="EMBL" id="ORV81639.1"/>
    </source>
</evidence>
<dbReference type="AlphaFoldDB" id="A0A1X1W4W9"/>
<comment type="caution">
    <text evidence="2">The sequence shown here is derived from an EMBL/GenBank/DDBJ whole genome shotgun (WGS) entry which is preliminary data.</text>
</comment>
<dbReference type="InterPro" id="IPR036953">
    <property type="entry name" value="GreA/GreB_C_sf"/>
</dbReference>
<dbReference type="Pfam" id="PF01272">
    <property type="entry name" value="GreA_GreB"/>
    <property type="match status" value="1"/>
</dbReference>
<gene>
    <name evidence="2" type="ORF">AWC12_28735</name>
</gene>
<feature type="domain" description="Transcription elongation factor GreA/GreB C-terminal" evidence="1">
    <location>
        <begin position="59"/>
        <end position="130"/>
    </location>
</feature>
<dbReference type="EMBL" id="LQPC01000073">
    <property type="protein sequence ID" value="ORV81639.1"/>
    <property type="molecule type" value="Genomic_DNA"/>
</dbReference>
<dbReference type="GO" id="GO:0003677">
    <property type="term" value="F:DNA binding"/>
    <property type="evidence" value="ECO:0007669"/>
    <property type="project" value="InterPro"/>
</dbReference>
<evidence type="ECO:0000313" key="3">
    <source>
        <dbReference type="Proteomes" id="UP000193622"/>
    </source>
</evidence>
<reference evidence="2 3" key="1">
    <citation type="submission" date="2016-01" db="EMBL/GenBank/DDBJ databases">
        <title>The new phylogeny of the genus Mycobacterium.</title>
        <authorList>
            <person name="Tarcisio F."/>
            <person name="Conor M."/>
            <person name="Antonella G."/>
            <person name="Elisabetta G."/>
            <person name="Giulia F.S."/>
            <person name="Sara T."/>
            <person name="Anna F."/>
            <person name="Clotilde B."/>
            <person name="Roberto B."/>
            <person name="Veronica D.S."/>
            <person name="Fabio R."/>
            <person name="Monica P."/>
            <person name="Olivier J."/>
            <person name="Enrico T."/>
            <person name="Nicola S."/>
        </authorList>
    </citation>
    <scope>NUCLEOTIDE SEQUENCE [LARGE SCALE GENOMIC DNA]</scope>
    <source>
        <strain evidence="2 3">DSM 45541</strain>
    </source>
</reference>
<dbReference type="SUPFAM" id="SSF54534">
    <property type="entry name" value="FKBP-like"/>
    <property type="match status" value="1"/>
</dbReference>
<accession>A0A1X1W4W9</accession>
<dbReference type="RefSeq" id="WP_085178280.1">
    <property type="nucleotide sequence ID" value="NZ_LQPC01000073.1"/>
</dbReference>
<evidence type="ECO:0000259" key="1">
    <source>
        <dbReference type="Pfam" id="PF01272"/>
    </source>
</evidence>
<sequence>MTPRSRESLERELCALLALPRNAGADDIVDAWLTRKERIRHIHELLSRADHAIDPADDGIAEPGMVLTVRFDDSGDTETFLLGTRGTADAELEVYTVNSPLGGALHGATPGEKRSYPLPGGGIQSVTLVAATPFGAHQAAGAGSPRG</sequence>
<organism evidence="2 3">
    <name type="scientific">Mycolicibacterium iranicum</name>
    <name type="common">Mycobacterium iranicum</name>
    <dbReference type="NCBI Taxonomy" id="912594"/>
    <lineage>
        <taxon>Bacteria</taxon>
        <taxon>Bacillati</taxon>
        <taxon>Actinomycetota</taxon>
        <taxon>Actinomycetes</taxon>
        <taxon>Mycobacteriales</taxon>
        <taxon>Mycobacteriaceae</taxon>
        <taxon>Mycolicibacterium</taxon>
    </lineage>
</organism>
<dbReference type="Proteomes" id="UP000193622">
    <property type="component" value="Unassembled WGS sequence"/>
</dbReference>
<dbReference type="GO" id="GO:0032784">
    <property type="term" value="P:regulation of DNA-templated transcription elongation"/>
    <property type="evidence" value="ECO:0007669"/>
    <property type="project" value="InterPro"/>
</dbReference>
<dbReference type="InterPro" id="IPR001437">
    <property type="entry name" value="Tscrpt_elong_fac_GreA/B_C"/>
</dbReference>
<proteinExistence type="predicted"/>
<protein>
    <submittedName>
        <fullName evidence="2">Gramicidin biosynthesis protein</fullName>
    </submittedName>
</protein>